<dbReference type="Proteomes" id="UP001596500">
    <property type="component" value="Unassembled WGS sequence"/>
</dbReference>
<proteinExistence type="predicted"/>
<accession>A0ABW2RLK6</accession>
<gene>
    <name evidence="1" type="ORF">ACFQNG_12005</name>
</gene>
<protein>
    <recommendedName>
        <fullName evidence="3">DUF2187 domain-containing protein</fullName>
    </recommendedName>
</protein>
<dbReference type="RefSeq" id="WP_379865297.1">
    <property type="nucleotide sequence ID" value="NZ_JBHTBW010000038.1"/>
</dbReference>
<evidence type="ECO:0000313" key="2">
    <source>
        <dbReference type="Proteomes" id="UP001596500"/>
    </source>
</evidence>
<comment type="caution">
    <text evidence="1">The sequence shown here is derived from an EMBL/GenBank/DDBJ whole genome shotgun (WGS) entry which is preliminary data.</text>
</comment>
<dbReference type="EMBL" id="JBHTBW010000038">
    <property type="protein sequence ID" value="MFC7441818.1"/>
    <property type="molecule type" value="Genomic_DNA"/>
</dbReference>
<sequence length="69" mass="8034">MWWRKKPKAGDQILICNASQLEVNSGHYDNGDIFTVKRAYKGYVHVVEIDRPIDISEFKILRKNKKSGK</sequence>
<keyword evidence="2" id="KW-1185">Reference proteome</keyword>
<name>A0ABW2RLK6_9BACL</name>
<evidence type="ECO:0000313" key="1">
    <source>
        <dbReference type="EMBL" id="MFC7441818.1"/>
    </source>
</evidence>
<organism evidence="1 2">
    <name type="scientific">Laceyella putida</name>
    <dbReference type="NCBI Taxonomy" id="110101"/>
    <lineage>
        <taxon>Bacteria</taxon>
        <taxon>Bacillati</taxon>
        <taxon>Bacillota</taxon>
        <taxon>Bacilli</taxon>
        <taxon>Bacillales</taxon>
        <taxon>Thermoactinomycetaceae</taxon>
        <taxon>Laceyella</taxon>
    </lineage>
</organism>
<evidence type="ECO:0008006" key="3">
    <source>
        <dbReference type="Google" id="ProtNLM"/>
    </source>
</evidence>
<reference evidence="2" key="1">
    <citation type="journal article" date="2019" name="Int. J. Syst. Evol. Microbiol.">
        <title>The Global Catalogue of Microorganisms (GCM) 10K type strain sequencing project: providing services to taxonomists for standard genome sequencing and annotation.</title>
        <authorList>
            <consortium name="The Broad Institute Genomics Platform"/>
            <consortium name="The Broad Institute Genome Sequencing Center for Infectious Disease"/>
            <person name="Wu L."/>
            <person name="Ma J."/>
        </authorList>
    </citation>
    <scope>NUCLEOTIDE SEQUENCE [LARGE SCALE GENOMIC DNA]</scope>
    <source>
        <strain evidence="2">CGMCC 1.12942</strain>
    </source>
</reference>